<evidence type="ECO:0000256" key="2">
    <source>
        <dbReference type="ARBA" id="ARBA00022723"/>
    </source>
</evidence>
<accession>A0A9N9JIQ0</accession>
<gene>
    <name evidence="6" type="ORF">RFULGI_LOCUS15845</name>
</gene>
<evidence type="ECO:0000256" key="1">
    <source>
        <dbReference type="ARBA" id="ARBA00004123"/>
    </source>
</evidence>
<dbReference type="SUPFAM" id="SSF53098">
    <property type="entry name" value="Ribonuclease H-like"/>
    <property type="match status" value="1"/>
</dbReference>
<protein>
    <submittedName>
        <fullName evidence="6">1271_t:CDS:1</fullName>
    </submittedName>
</protein>
<dbReference type="PANTHER" id="PTHR46481">
    <property type="entry name" value="ZINC FINGER BED DOMAIN-CONTAINING PROTEIN 4"/>
    <property type="match status" value="1"/>
</dbReference>
<comment type="caution">
    <text evidence="6">The sequence shown here is derived from an EMBL/GenBank/DDBJ whole genome shotgun (WGS) entry which is preliminary data.</text>
</comment>
<evidence type="ECO:0000256" key="3">
    <source>
        <dbReference type="ARBA" id="ARBA00022771"/>
    </source>
</evidence>
<dbReference type="PANTHER" id="PTHR46481:SF10">
    <property type="entry name" value="ZINC FINGER BED DOMAIN-CONTAINING PROTEIN 39"/>
    <property type="match status" value="1"/>
</dbReference>
<dbReference type="GO" id="GO:0008270">
    <property type="term" value="F:zinc ion binding"/>
    <property type="evidence" value="ECO:0007669"/>
    <property type="project" value="UniProtKB-KW"/>
</dbReference>
<keyword evidence="3" id="KW-0863">Zinc-finger</keyword>
<feature type="non-terminal residue" evidence="6">
    <location>
        <position position="395"/>
    </location>
</feature>
<dbReference type="EMBL" id="CAJVPZ010052961">
    <property type="protein sequence ID" value="CAG8781221.1"/>
    <property type="molecule type" value="Genomic_DNA"/>
</dbReference>
<keyword evidence="2" id="KW-0479">Metal-binding</keyword>
<evidence type="ECO:0000313" key="6">
    <source>
        <dbReference type="EMBL" id="CAG8781221.1"/>
    </source>
</evidence>
<evidence type="ECO:0000256" key="4">
    <source>
        <dbReference type="ARBA" id="ARBA00022833"/>
    </source>
</evidence>
<evidence type="ECO:0000256" key="5">
    <source>
        <dbReference type="ARBA" id="ARBA00023242"/>
    </source>
</evidence>
<evidence type="ECO:0000313" key="7">
    <source>
        <dbReference type="Proteomes" id="UP000789396"/>
    </source>
</evidence>
<sequence length="395" mass="45736">GEASMQLAIRLISSKYPSIVPIRCIAHLLNLITSDIIKIKFAKNILSKCQVIIKHFRTVYRAGAIFKEELIEQLIIGGGLKSSYKSRWSTAWDCTDSILRCELIIKAAIDNHPKLFKKTEIIKIISDRQFWINVEQLHKVLEAPKQAITSVESKTATLASIFVDLLKMANAIKKLPSIQNLEFKRLCINIYNRRWAEFDIDLFLLGYFFHPYFRFLPGVFCRVCHTALSIWLKMDGGKYSSTQLLSQMTSYKQYEDPYDISFDLYSSSVQNWWMTIDQRNNHIQKLALKILAILNYINQEISDEDLENTIADIIYAMFTETELFNNEEDEQELENLLSNNNIDNAFSNTDIMLENIIDITSIIDNLELEHEFEEEVDHGTTNFDIDAMLDNANLE</sequence>
<proteinExistence type="predicted"/>
<dbReference type="InterPro" id="IPR012337">
    <property type="entry name" value="RNaseH-like_sf"/>
</dbReference>
<comment type="subcellular location">
    <subcellularLocation>
        <location evidence="1">Nucleus</location>
    </subcellularLocation>
</comment>
<keyword evidence="7" id="KW-1185">Reference proteome</keyword>
<organism evidence="6 7">
    <name type="scientific">Racocetra fulgida</name>
    <dbReference type="NCBI Taxonomy" id="60492"/>
    <lineage>
        <taxon>Eukaryota</taxon>
        <taxon>Fungi</taxon>
        <taxon>Fungi incertae sedis</taxon>
        <taxon>Mucoromycota</taxon>
        <taxon>Glomeromycotina</taxon>
        <taxon>Glomeromycetes</taxon>
        <taxon>Diversisporales</taxon>
        <taxon>Gigasporaceae</taxon>
        <taxon>Racocetra</taxon>
    </lineage>
</organism>
<dbReference type="InterPro" id="IPR052035">
    <property type="entry name" value="ZnF_BED_domain_contain"/>
</dbReference>
<name>A0A9N9JIQ0_9GLOM</name>
<reference evidence="6" key="1">
    <citation type="submission" date="2021-06" db="EMBL/GenBank/DDBJ databases">
        <authorList>
            <person name="Kallberg Y."/>
            <person name="Tangrot J."/>
            <person name="Rosling A."/>
        </authorList>
    </citation>
    <scope>NUCLEOTIDE SEQUENCE</scope>
    <source>
        <strain evidence="6">IN212</strain>
    </source>
</reference>
<dbReference type="OrthoDB" id="2444120at2759"/>
<dbReference type="Proteomes" id="UP000789396">
    <property type="component" value="Unassembled WGS sequence"/>
</dbReference>
<dbReference type="GO" id="GO:0005634">
    <property type="term" value="C:nucleus"/>
    <property type="evidence" value="ECO:0007669"/>
    <property type="project" value="UniProtKB-SubCell"/>
</dbReference>
<dbReference type="AlphaFoldDB" id="A0A9N9JIQ0"/>
<keyword evidence="5" id="KW-0539">Nucleus</keyword>
<keyword evidence="4" id="KW-0862">Zinc</keyword>